<keyword evidence="6" id="KW-1185">Reference proteome</keyword>
<evidence type="ECO:0000313" key="5">
    <source>
        <dbReference type="EMBL" id="PSK95872.1"/>
    </source>
</evidence>
<dbReference type="SUPFAM" id="SSF46785">
    <property type="entry name" value="Winged helix' DNA-binding domain"/>
    <property type="match status" value="1"/>
</dbReference>
<evidence type="ECO:0000256" key="2">
    <source>
        <dbReference type="ARBA" id="ARBA00023125"/>
    </source>
</evidence>
<evidence type="ECO:0000259" key="4">
    <source>
        <dbReference type="PROSITE" id="PS50987"/>
    </source>
</evidence>
<accession>A0A2P8DF88</accession>
<evidence type="ECO:0000313" key="6">
    <source>
        <dbReference type="Proteomes" id="UP000240542"/>
    </source>
</evidence>
<dbReference type="Gene3D" id="1.10.10.10">
    <property type="entry name" value="Winged helix-like DNA-binding domain superfamily/Winged helix DNA-binding domain"/>
    <property type="match status" value="1"/>
</dbReference>
<dbReference type="SMART" id="SM00418">
    <property type="entry name" value="HTH_ARSR"/>
    <property type="match status" value="1"/>
</dbReference>
<organism evidence="5 6">
    <name type="scientific">Murinocardiopsis flavida</name>
    <dbReference type="NCBI Taxonomy" id="645275"/>
    <lineage>
        <taxon>Bacteria</taxon>
        <taxon>Bacillati</taxon>
        <taxon>Actinomycetota</taxon>
        <taxon>Actinomycetes</taxon>
        <taxon>Streptosporangiales</taxon>
        <taxon>Nocardiopsidaceae</taxon>
        <taxon>Murinocardiopsis</taxon>
    </lineage>
</organism>
<keyword evidence="3" id="KW-0804">Transcription</keyword>
<dbReference type="PANTHER" id="PTHR33154">
    <property type="entry name" value="TRANSCRIPTIONAL REGULATOR, ARSR FAMILY"/>
    <property type="match status" value="1"/>
</dbReference>
<keyword evidence="2" id="KW-0238">DNA-binding</keyword>
<evidence type="ECO:0000256" key="1">
    <source>
        <dbReference type="ARBA" id="ARBA00023015"/>
    </source>
</evidence>
<dbReference type="InterPro" id="IPR036388">
    <property type="entry name" value="WH-like_DNA-bd_sf"/>
</dbReference>
<dbReference type="OrthoDB" id="3628427at2"/>
<protein>
    <submittedName>
        <fullName evidence="5">ArsR family transcriptional regulator</fullName>
    </submittedName>
</protein>
<dbReference type="InterPro" id="IPR001845">
    <property type="entry name" value="HTH_ArsR_DNA-bd_dom"/>
</dbReference>
<name>A0A2P8DF88_9ACTN</name>
<dbReference type="EMBL" id="PYGA01000013">
    <property type="protein sequence ID" value="PSK95872.1"/>
    <property type="molecule type" value="Genomic_DNA"/>
</dbReference>
<gene>
    <name evidence="5" type="ORF">CLV63_11335</name>
</gene>
<dbReference type="RefSeq" id="WP_106584334.1">
    <property type="nucleotide sequence ID" value="NZ_PYGA01000013.1"/>
</dbReference>
<dbReference type="InterPro" id="IPR051081">
    <property type="entry name" value="HTH_MetalResp_TranReg"/>
</dbReference>
<sequence length="100" mass="11493">MLDVDVLKALGSEKRLAIMEWLREPAAHFPPQRDGDLVEVGVCSVSIADRLGVSRPTASTHLTLLTRTGLLRAEKVRQWTFYRRDEQRIAEVKRMFDEGW</sequence>
<dbReference type="GO" id="GO:0003700">
    <property type="term" value="F:DNA-binding transcription factor activity"/>
    <property type="evidence" value="ECO:0007669"/>
    <property type="project" value="InterPro"/>
</dbReference>
<dbReference type="InterPro" id="IPR036390">
    <property type="entry name" value="WH_DNA-bd_sf"/>
</dbReference>
<dbReference type="PANTHER" id="PTHR33154:SF32">
    <property type="entry name" value="TRANSCRIPTIONAL REGULATORY PROTEIN"/>
    <property type="match status" value="1"/>
</dbReference>
<dbReference type="AlphaFoldDB" id="A0A2P8DF88"/>
<keyword evidence="1" id="KW-0805">Transcription regulation</keyword>
<proteinExistence type="predicted"/>
<dbReference type="GO" id="GO:0003677">
    <property type="term" value="F:DNA binding"/>
    <property type="evidence" value="ECO:0007669"/>
    <property type="project" value="UniProtKB-KW"/>
</dbReference>
<dbReference type="PROSITE" id="PS50987">
    <property type="entry name" value="HTH_ARSR_2"/>
    <property type="match status" value="1"/>
</dbReference>
<dbReference type="Proteomes" id="UP000240542">
    <property type="component" value="Unassembled WGS sequence"/>
</dbReference>
<evidence type="ECO:0000256" key="3">
    <source>
        <dbReference type="ARBA" id="ARBA00023163"/>
    </source>
</evidence>
<feature type="domain" description="HTH arsR-type" evidence="4">
    <location>
        <begin position="1"/>
        <end position="100"/>
    </location>
</feature>
<reference evidence="5 6" key="1">
    <citation type="submission" date="2018-03" db="EMBL/GenBank/DDBJ databases">
        <title>Genomic Encyclopedia of Archaeal and Bacterial Type Strains, Phase II (KMG-II): from individual species to whole genera.</title>
        <authorList>
            <person name="Goeker M."/>
        </authorList>
    </citation>
    <scope>NUCLEOTIDE SEQUENCE [LARGE SCALE GENOMIC DNA]</scope>
    <source>
        <strain evidence="5 6">DSM 45312</strain>
    </source>
</reference>
<comment type="caution">
    <text evidence="5">The sequence shown here is derived from an EMBL/GenBank/DDBJ whole genome shotgun (WGS) entry which is preliminary data.</text>
</comment>